<name>A0A9J6BNS8_POLVA</name>
<dbReference type="Proteomes" id="UP001107558">
    <property type="component" value="Chromosome 3"/>
</dbReference>
<feature type="binding site" evidence="1">
    <location>
        <position position="15"/>
    </location>
    <ligand>
        <name>Zn(2+)</name>
        <dbReference type="ChEBI" id="CHEBI:29105"/>
    </ligand>
</feature>
<evidence type="ECO:0000256" key="2">
    <source>
        <dbReference type="SAM" id="MobiDB-lite"/>
    </source>
</evidence>
<feature type="binding site" evidence="1">
    <location>
        <position position="68"/>
    </location>
    <ligand>
        <name>Zn(2+)</name>
        <dbReference type="ChEBI" id="CHEBI:29105"/>
    </ligand>
</feature>
<feature type="binding site" evidence="1">
    <location>
        <position position="18"/>
    </location>
    <ligand>
        <name>Zn(2+)</name>
        <dbReference type="ChEBI" id="CHEBI:29105"/>
    </ligand>
</feature>
<feature type="domain" description="ZAD" evidence="3">
    <location>
        <begin position="13"/>
        <end position="92"/>
    </location>
</feature>
<sequence>MNNSQEQNEFYENLCKLCNCDIKNNEYFTINDNFIKINDIYVPLSEIIRETIGLNDELHITSLMCKICEKKIIEFYNFKRKCKESQSVQSKRKDDCGRILTKIEEHLDDDKIVYSTLKIVENYIKKYAIQEIRQIESSMQLIIMPRHKQQQQDENQVSSSTTAFQDKINSSNSDNTTSSISIKQEPIENLVEIKIEPLEIKEEGEADEILGLDLDDFTSSHEESTNSSDNSLSKLPAFCNDRIFDGNRFISKTELLLRKSKKDQLKKREKRPDSWASAIQKRLRTTGQQYRSVKGYVVAAKCLGPPCNCRKDCSHKINESNRLYNFKQYWKLESINDKKKFILDHIRLVRPKRALTKSRAFSRIMHHYLSVCNYDGSVEQIKVCKKMFCQTLNISNSVITNAFKAKEQYFEMDK</sequence>
<evidence type="ECO:0000313" key="4">
    <source>
        <dbReference type="EMBL" id="KAG5671357.1"/>
    </source>
</evidence>
<dbReference type="GO" id="GO:0008270">
    <property type="term" value="F:zinc ion binding"/>
    <property type="evidence" value="ECO:0007669"/>
    <property type="project" value="UniProtKB-UniRule"/>
</dbReference>
<dbReference type="InterPro" id="IPR012934">
    <property type="entry name" value="Znf_AD"/>
</dbReference>
<feature type="compositionally biased region" description="Low complexity" evidence="2">
    <location>
        <begin position="166"/>
        <end position="181"/>
    </location>
</feature>
<keyword evidence="1" id="KW-0862">Zinc</keyword>
<evidence type="ECO:0000256" key="1">
    <source>
        <dbReference type="PROSITE-ProRule" id="PRU01263"/>
    </source>
</evidence>
<reference evidence="4" key="1">
    <citation type="submission" date="2021-03" db="EMBL/GenBank/DDBJ databases">
        <title>Chromosome level genome of the anhydrobiotic midge Polypedilum vanderplanki.</title>
        <authorList>
            <person name="Yoshida Y."/>
            <person name="Kikawada T."/>
            <person name="Gusev O."/>
        </authorList>
    </citation>
    <scope>NUCLEOTIDE SEQUENCE</scope>
    <source>
        <strain evidence="4">NIAS01</strain>
        <tissue evidence="4">Whole body or cell culture</tissue>
    </source>
</reference>
<dbReference type="PANTHER" id="PTHR10773">
    <property type="entry name" value="DNA-DIRECTED RNA POLYMERASES I, II, AND III SUBUNIT RPABC2"/>
    <property type="match status" value="1"/>
</dbReference>
<feature type="region of interest" description="Disordered" evidence="2">
    <location>
        <begin position="146"/>
        <end position="181"/>
    </location>
</feature>
<dbReference type="PANTHER" id="PTHR10773:SF19">
    <property type="match status" value="1"/>
</dbReference>
<gene>
    <name evidence="4" type="ORF">PVAND_001558</name>
</gene>
<comment type="caution">
    <text evidence="4">The sequence shown here is derived from an EMBL/GenBank/DDBJ whole genome shotgun (WGS) entry which is preliminary data.</text>
</comment>
<organism evidence="4 5">
    <name type="scientific">Polypedilum vanderplanki</name>
    <name type="common">Sleeping chironomid midge</name>
    <dbReference type="NCBI Taxonomy" id="319348"/>
    <lineage>
        <taxon>Eukaryota</taxon>
        <taxon>Metazoa</taxon>
        <taxon>Ecdysozoa</taxon>
        <taxon>Arthropoda</taxon>
        <taxon>Hexapoda</taxon>
        <taxon>Insecta</taxon>
        <taxon>Pterygota</taxon>
        <taxon>Neoptera</taxon>
        <taxon>Endopterygota</taxon>
        <taxon>Diptera</taxon>
        <taxon>Nematocera</taxon>
        <taxon>Chironomoidea</taxon>
        <taxon>Chironomidae</taxon>
        <taxon>Chironominae</taxon>
        <taxon>Polypedilum</taxon>
        <taxon>Polypedilum</taxon>
    </lineage>
</organism>
<feature type="compositionally biased region" description="Polar residues" evidence="2">
    <location>
        <begin position="152"/>
        <end position="164"/>
    </location>
</feature>
<dbReference type="OrthoDB" id="8016451at2759"/>
<keyword evidence="5" id="KW-1185">Reference proteome</keyword>
<keyword evidence="1" id="KW-0863">Zinc-finger</keyword>
<dbReference type="SMART" id="SM00868">
    <property type="entry name" value="zf-AD"/>
    <property type="match status" value="1"/>
</dbReference>
<protein>
    <recommendedName>
        <fullName evidence="3">ZAD domain-containing protein</fullName>
    </recommendedName>
</protein>
<dbReference type="GO" id="GO:0005634">
    <property type="term" value="C:nucleus"/>
    <property type="evidence" value="ECO:0007669"/>
    <property type="project" value="InterPro"/>
</dbReference>
<dbReference type="Gene3D" id="3.40.1800.20">
    <property type="match status" value="1"/>
</dbReference>
<evidence type="ECO:0000313" key="5">
    <source>
        <dbReference type="Proteomes" id="UP001107558"/>
    </source>
</evidence>
<proteinExistence type="predicted"/>
<dbReference type="PROSITE" id="PS51915">
    <property type="entry name" value="ZAD"/>
    <property type="match status" value="1"/>
</dbReference>
<feature type="binding site" evidence="1">
    <location>
        <position position="65"/>
    </location>
    <ligand>
        <name>Zn(2+)</name>
        <dbReference type="ChEBI" id="CHEBI:29105"/>
    </ligand>
</feature>
<dbReference type="AlphaFoldDB" id="A0A9J6BNS8"/>
<accession>A0A9J6BNS8</accession>
<keyword evidence="1" id="KW-0479">Metal-binding</keyword>
<dbReference type="EMBL" id="JADBJN010000003">
    <property type="protein sequence ID" value="KAG5671357.1"/>
    <property type="molecule type" value="Genomic_DNA"/>
</dbReference>
<evidence type="ECO:0000259" key="3">
    <source>
        <dbReference type="PROSITE" id="PS51915"/>
    </source>
</evidence>